<evidence type="ECO:0000259" key="2">
    <source>
        <dbReference type="Pfam" id="PF08327"/>
    </source>
</evidence>
<accession>A0A1I0Y3J0</accession>
<feature type="domain" description="Activator of Hsp90 ATPase homologue 1/2-like C-terminal" evidence="2">
    <location>
        <begin position="28"/>
        <end position="157"/>
    </location>
</feature>
<dbReference type="InterPro" id="IPR023393">
    <property type="entry name" value="START-like_dom_sf"/>
</dbReference>
<reference evidence="3 4" key="1">
    <citation type="submission" date="2016-10" db="EMBL/GenBank/DDBJ databases">
        <authorList>
            <person name="de Groot N.N."/>
        </authorList>
    </citation>
    <scope>NUCLEOTIDE SEQUENCE [LARGE SCALE GENOMIC DNA]</scope>
    <source>
        <strain evidence="3 4">CGMCC 4.6945</strain>
    </source>
</reference>
<protein>
    <submittedName>
        <fullName evidence="3">Uncharacterized conserved protein YndB, AHSA1/START domain</fullName>
    </submittedName>
</protein>
<proteinExistence type="inferred from homology"/>
<evidence type="ECO:0000256" key="1">
    <source>
        <dbReference type="ARBA" id="ARBA00006817"/>
    </source>
</evidence>
<dbReference type="STRING" id="988821.SAMN05421867_106128"/>
<dbReference type="SUPFAM" id="SSF55961">
    <property type="entry name" value="Bet v1-like"/>
    <property type="match status" value="1"/>
</dbReference>
<organism evidence="3 4">
    <name type="scientific">Cellulomonas marina</name>
    <dbReference type="NCBI Taxonomy" id="988821"/>
    <lineage>
        <taxon>Bacteria</taxon>
        <taxon>Bacillati</taxon>
        <taxon>Actinomycetota</taxon>
        <taxon>Actinomycetes</taxon>
        <taxon>Micrococcales</taxon>
        <taxon>Cellulomonadaceae</taxon>
        <taxon>Cellulomonas</taxon>
    </lineage>
</organism>
<sequence>MSGVTTSGGRVERDGAGTSLVFRRVLPYPVEVVWRELTDPDRLERWYGRWEGDPATGAVVVRLVAEGDVPAEPLRIDWCEPPSLLAVTVGGGGTGGGTAWPLTVALAAKGDGTEGDGEGDGTTLVFRHLLGPDVEGGDVGGIGAGWHYYLDRLEASLRDEPVPDDWDDYAGLAATYGPAHPA</sequence>
<name>A0A1I0Y3J0_9CELL</name>
<dbReference type="AlphaFoldDB" id="A0A1I0Y3J0"/>
<dbReference type="Pfam" id="PF08327">
    <property type="entry name" value="AHSA1"/>
    <property type="match status" value="1"/>
</dbReference>
<keyword evidence="4" id="KW-1185">Reference proteome</keyword>
<dbReference type="RefSeq" id="WP_175499393.1">
    <property type="nucleotide sequence ID" value="NZ_BONM01000006.1"/>
</dbReference>
<dbReference type="EMBL" id="FOKA01000006">
    <property type="protein sequence ID" value="SFB07256.1"/>
    <property type="molecule type" value="Genomic_DNA"/>
</dbReference>
<gene>
    <name evidence="3" type="ORF">SAMN05421867_106128</name>
</gene>
<dbReference type="Proteomes" id="UP000199012">
    <property type="component" value="Unassembled WGS sequence"/>
</dbReference>
<evidence type="ECO:0000313" key="3">
    <source>
        <dbReference type="EMBL" id="SFB07256.1"/>
    </source>
</evidence>
<dbReference type="Gene3D" id="3.30.530.20">
    <property type="match status" value="1"/>
</dbReference>
<comment type="similarity">
    <text evidence="1">Belongs to the AHA1 family.</text>
</comment>
<dbReference type="InterPro" id="IPR013538">
    <property type="entry name" value="ASHA1/2-like_C"/>
</dbReference>
<evidence type="ECO:0000313" key="4">
    <source>
        <dbReference type="Proteomes" id="UP000199012"/>
    </source>
</evidence>